<dbReference type="SMART" id="SM00228">
    <property type="entry name" value="PDZ"/>
    <property type="match status" value="1"/>
</dbReference>
<keyword evidence="6" id="KW-1185">Reference proteome</keyword>
<evidence type="ECO:0000259" key="2">
    <source>
        <dbReference type="PROSITE" id="PS50106"/>
    </source>
</evidence>
<dbReference type="EnsemblMetazoa" id="HelroT191040">
    <property type="protein sequence ID" value="HelroP191040"/>
    <property type="gene ID" value="HelroG191040"/>
</dbReference>
<protein>
    <submittedName>
        <fullName evidence="4 5">Uncharacterized protein</fullName>
    </submittedName>
</protein>
<evidence type="ECO:0000313" key="6">
    <source>
        <dbReference type="Proteomes" id="UP000015101"/>
    </source>
</evidence>
<dbReference type="Pfam" id="PF00595">
    <property type="entry name" value="PDZ"/>
    <property type="match status" value="1"/>
</dbReference>
<dbReference type="InParanoid" id="T1FSJ1"/>
<dbReference type="Gene3D" id="2.30.42.10">
    <property type="match status" value="1"/>
</dbReference>
<name>T1FSJ1_HELRO</name>
<dbReference type="AlphaFoldDB" id="T1FSJ1"/>
<dbReference type="SUPFAM" id="SSF64268">
    <property type="entry name" value="PX domain"/>
    <property type="match status" value="1"/>
</dbReference>
<organism evidence="5 6">
    <name type="scientific">Helobdella robusta</name>
    <name type="common">Californian leech</name>
    <dbReference type="NCBI Taxonomy" id="6412"/>
    <lineage>
        <taxon>Eukaryota</taxon>
        <taxon>Metazoa</taxon>
        <taxon>Spiralia</taxon>
        <taxon>Lophotrochozoa</taxon>
        <taxon>Annelida</taxon>
        <taxon>Clitellata</taxon>
        <taxon>Hirudinea</taxon>
        <taxon>Rhynchobdellida</taxon>
        <taxon>Glossiphoniidae</taxon>
        <taxon>Helobdella</taxon>
    </lineage>
</organism>
<dbReference type="InterPro" id="IPR001478">
    <property type="entry name" value="PDZ"/>
</dbReference>
<evidence type="ECO:0000313" key="4">
    <source>
        <dbReference type="EMBL" id="ESO07789.1"/>
    </source>
</evidence>
<evidence type="ECO:0000259" key="3">
    <source>
        <dbReference type="PROSITE" id="PS50195"/>
    </source>
</evidence>
<feature type="compositionally biased region" description="Acidic residues" evidence="1">
    <location>
        <begin position="37"/>
        <end position="46"/>
    </location>
</feature>
<dbReference type="PROSITE" id="PS50195">
    <property type="entry name" value="PX"/>
    <property type="match status" value="1"/>
</dbReference>
<feature type="domain" description="PX" evidence="3">
    <location>
        <begin position="181"/>
        <end position="328"/>
    </location>
</feature>
<dbReference type="GO" id="GO:0035091">
    <property type="term" value="F:phosphatidylinositol binding"/>
    <property type="evidence" value="ECO:0000318"/>
    <property type="project" value="GO_Central"/>
</dbReference>
<dbReference type="PANTHER" id="PTHR12431:SF19">
    <property type="entry name" value="SORTING NEXIN-27"/>
    <property type="match status" value="1"/>
</dbReference>
<sequence>MSNKSDFRNIISSIRNLRLIKREGNNNASSENAGDDKMDDVDNNNMDDVENDNNAVNLHNIYNNMQQQHQHNTPTTTVNNGVRILTITRDECGFGFNVRGPMSEGGPMKSLNGELYAPLQYVSAVMERGSAHKSGLLVGDRILEINGKNVEGCSHSMVIEMLKSTVDLLQLTVITPNVGSSSGDLATNSSFNNNNVTDDYTMQDISPQQQLQQQQQLHPEHHFISIPDYQEADNNGDKFIVFNIYLNSRMICCRRYSCFDRLQKILRSHFPSVHFLTLPGKKFFPLNDVQLDNRRRGLERFLVSACSFKDVFNCDPMKQFLNLLNSQPSSFSPSGTSTASLSCTAAEEEAFMESRVMMKFLMPDQSLMEVAVNPDDHTDAVYMKLANHLCLRTDVLPFFALFEITKSGFERKLYPEELPFEMYTNQQQPFNLASCISFNKWLFSKDKEEFICKDPLVTSLIYSQAMESIRNKQLELGDLKEQIKSLVMSGKRYATLQALRTLANYLVVTFPHCQSDSRKRGHVICVVSYDCFKMMACTKDGVLESNVAVLLWGEIEHYELISTSPLPSSSSQSSTSTSSSLLVATPLSSSSSSSLSLPPFYLSVTFRKGCESPRTIKIFSDYSRYLRECFDRVFEERKQASRASHYEQT</sequence>
<feature type="domain" description="PDZ" evidence="2">
    <location>
        <begin position="84"/>
        <end position="177"/>
    </location>
</feature>
<dbReference type="GeneID" id="20211788"/>
<dbReference type="EMBL" id="KB096183">
    <property type="protein sequence ID" value="ESO07789.1"/>
    <property type="molecule type" value="Genomic_DNA"/>
</dbReference>
<dbReference type="HOGENOM" id="CLU_028138_0_0_1"/>
<reference evidence="4 6" key="2">
    <citation type="journal article" date="2013" name="Nature">
        <title>Insights into bilaterian evolution from three spiralian genomes.</title>
        <authorList>
            <person name="Simakov O."/>
            <person name="Marletaz F."/>
            <person name="Cho S.J."/>
            <person name="Edsinger-Gonzales E."/>
            <person name="Havlak P."/>
            <person name="Hellsten U."/>
            <person name="Kuo D.H."/>
            <person name="Larsson T."/>
            <person name="Lv J."/>
            <person name="Arendt D."/>
            <person name="Savage R."/>
            <person name="Osoegawa K."/>
            <person name="de Jong P."/>
            <person name="Grimwood J."/>
            <person name="Chapman J.A."/>
            <person name="Shapiro H."/>
            <person name="Aerts A."/>
            <person name="Otillar R.P."/>
            <person name="Terry A.Y."/>
            <person name="Boore J.L."/>
            <person name="Grigoriev I.V."/>
            <person name="Lindberg D.R."/>
            <person name="Seaver E.C."/>
            <person name="Weisblat D.A."/>
            <person name="Putnam N.H."/>
            <person name="Rokhsar D.S."/>
        </authorList>
    </citation>
    <scope>NUCLEOTIDE SEQUENCE</scope>
</reference>
<dbReference type="GO" id="GO:0032456">
    <property type="term" value="P:endocytic recycling"/>
    <property type="evidence" value="ECO:0000318"/>
    <property type="project" value="GO_Central"/>
</dbReference>
<dbReference type="PANTHER" id="PTHR12431">
    <property type="entry name" value="SORTING NEXIN 17 AND 27"/>
    <property type="match status" value="1"/>
</dbReference>
<dbReference type="Gene3D" id="3.10.20.90">
    <property type="entry name" value="Phosphatidylinositol 3-kinase Catalytic Subunit, Chain A, domain 1"/>
    <property type="match status" value="1"/>
</dbReference>
<accession>T1FSJ1</accession>
<dbReference type="EMBL" id="AMQM01003523">
    <property type="status" value="NOT_ANNOTATED_CDS"/>
    <property type="molecule type" value="Genomic_DNA"/>
</dbReference>
<dbReference type="OrthoDB" id="10036828at2759"/>
<dbReference type="RefSeq" id="XP_009014400.1">
    <property type="nucleotide sequence ID" value="XM_009016152.1"/>
</dbReference>
<dbReference type="GO" id="GO:0005769">
    <property type="term" value="C:early endosome"/>
    <property type="evidence" value="ECO:0000318"/>
    <property type="project" value="GO_Central"/>
</dbReference>
<reference evidence="6" key="1">
    <citation type="submission" date="2012-12" db="EMBL/GenBank/DDBJ databases">
        <authorList>
            <person name="Hellsten U."/>
            <person name="Grimwood J."/>
            <person name="Chapman J.A."/>
            <person name="Shapiro H."/>
            <person name="Aerts A."/>
            <person name="Otillar R.P."/>
            <person name="Terry A.Y."/>
            <person name="Boore J.L."/>
            <person name="Simakov O."/>
            <person name="Marletaz F."/>
            <person name="Cho S.-J."/>
            <person name="Edsinger-Gonzales E."/>
            <person name="Havlak P."/>
            <person name="Kuo D.-H."/>
            <person name="Larsson T."/>
            <person name="Lv J."/>
            <person name="Arendt D."/>
            <person name="Savage R."/>
            <person name="Osoegawa K."/>
            <person name="de Jong P."/>
            <person name="Lindberg D.R."/>
            <person name="Seaver E.C."/>
            <person name="Weisblat D.A."/>
            <person name="Putnam N.H."/>
            <person name="Grigoriev I.V."/>
            <person name="Rokhsar D.S."/>
        </authorList>
    </citation>
    <scope>NUCLEOTIDE SEQUENCE</scope>
</reference>
<dbReference type="Pfam" id="PF00787">
    <property type="entry name" value="PX"/>
    <property type="match status" value="1"/>
</dbReference>
<dbReference type="InterPro" id="IPR036871">
    <property type="entry name" value="PX_dom_sf"/>
</dbReference>
<dbReference type="eggNOG" id="KOG3784">
    <property type="taxonomic scope" value="Eukaryota"/>
</dbReference>
<dbReference type="CTD" id="20211788"/>
<evidence type="ECO:0000256" key="1">
    <source>
        <dbReference type="SAM" id="MobiDB-lite"/>
    </source>
</evidence>
<dbReference type="PROSITE" id="PS50106">
    <property type="entry name" value="PDZ"/>
    <property type="match status" value="1"/>
</dbReference>
<dbReference type="KEGG" id="hro:HELRODRAFT_191040"/>
<dbReference type="SUPFAM" id="SSF50156">
    <property type="entry name" value="PDZ domain-like"/>
    <property type="match status" value="1"/>
</dbReference>
<feature type="region of interest" description="Disordered" evidence="1">
    <location>
        <begin position="25"/>
        <end position="46"/>
    </location>
</feature>
<dbReference type="CDD" id="cd23070">
    <property type="entry name" value="PDZ_SNX27-like"/>
    <property type="match status" value="1"/>
</dbReference>
<dbReference type="Gene3D" id="3.30.1520.10">
    <property type="entry name" value="Phox-like domain"/>
    <property type="match status" value="1"/>
</dbReference>
<dbReference type="Proteomes" id="UP000015101">
    <property type="component" value="Unassembled WGS sequence"/>
</dbReference>
<dbReference type="InterPro" id="IPR036034">
    <property type="entry name" value="PDZ_sf"/>
</dbReference>
<evidence type="ECO:0000313" key="5">
    <source>
        <dbReference type="EnsemblMetazoa" id="HelroP191040"/>
    </source>
</evidence>
<dbReference type="SMART" id="SM00312">
    <property type="entry name" value="PX"/>
    <property type="match status" value="1"/>
</dbReference>
<reference evidence="5" key="3">
    <citation type="submission" date="2015-06" db="UniProtKB">
        <authorList>
            <consortium name="EnsemblMetazoa"/>
        </authorList>
    </citation>
    <scope>IDENTIFICATION</scope>
</reference>
<proteinExistence type="predicted"/>
<dbReference type="STRING" id="6412.T1FSJ1"/>
<gene>
    <name evidence="5" type="primary">20211788</name>
    <name evidence="4" type="ORF">HELRODRAFT_191040</name>
</gene>
<dbReference type="InterPro" id="IPR001683">
    <property type="entry name" value="PX_dom"/>
</dbReference>
<dbReference type="GO" id="GO:0006886">
    <property type="term" value="P:intracellular protein transport"/>
    <property type="evidence" value="ECO:0000318"/>
    <property type="project" value="GO_Central"/>
</dbReference>